<comment type="caution">
    <text evidence="1">The sequence shown here is derived from an EMBL/GenBank/DDBJ whole genome shotgun (WGS) entry which is preliminary data.</text>
</comment>
<name>A0AA40GDJ8_9HYME</name>
<evidence type="ECO:0000313" key="1">
    <source>
        <dbReference type="EMBL" id="KAK1135863.1"/>
    </source>
</evidence>
<gene>
    <name evidence="1" type="ORF">K0M31_000435</name>
</gene>
<sequence>MSETRLKGNCARRLRDTVYFSDALRSVCQEIADVFDVVAGSFERVPRNGMANERSFHRDSFRGLKGPQLRDSTDHEELKRAMHLFLNLVAKMNQQLAKINCNYIKPPRCKQFPHSTNKYIRAQSCFGLFSVQGPLADAISPPFTKRVSLRENVARGENVARTKKKESGGTKDGGAREAREGVLAIYTTAPIERRTLKTLDVKRKGSWLLRTYCKGSVRATEMAAVGTGGWRYQDHLDIASI</sequence>
<accession>A0AA40GDJ8</accession>
<dbReference type="AlphaFoldDB" id="A0AA40GDJ8"/>
<dbReference type="EMBL" id="JAHYIQ010000001">
    <property type="protein sequence ID" value="KAK1135863.1"/>
    <property type="molecule type" value="Genomic_DNA"/>
</dbReference>
<keyword evidence="2" id="KW-1185">Reference proteome</keyword>
<dbReference type="Proteomes" id="UP001177670">
    <property type="component" value="Unassembled WGS sequence"/>
</dbReference>
<organism evidence="1 2">
    <name type="scientific">Melipona bicolor</name>
    <dbReference type="NCBI Taxonomy" id="60889"/>
    <lineage>
        <taxon>Eukaryota</taxon>
        <taxon>Metazoa</taxon>
        <taxon>Ecdysozoa</taxon>
        <taxon>Arthropoda</taxon>
        <taxon>Hexapoda</taxon>
        <taxon>Insecta</taxon>
        <taxon>Pterygota</taxon>
        <taxon>Neoptera</taxon>
        <taxon>Endopterygota</taxon>
        <taxon>Hymenoptera</taxon>
        <taxon>Apocrita</taxon>
        <taxon>Aculeata</taxon>
        <taxon>Apoidea</taxon>
        <taxon>Anthophila</taxon>
        <taxon>Apidae</taxon>
        <taxon>Melipona</taxon>
    </lineage>
</organism>
<evidence type="ECO:0000313" key="2">
    <source>
        <dbReference type="Proteomes" id="UP001177670"/>
    </source>
</evidence>
<protein>
    <submittedName>
        <fullName evidence="1">Uncharacterized protein</fullName>
    </submittedName>
</protein>
<proteinExistence type="predicted"/>
<reference evidence="1" key="1">
    <citation type="submission" date="2021-10" db="EMBL/GenBank/DDBJ databases">
        <title>Melipona bicolor Genome sequencing and assembly.</title>
        <authorList>
            <person name="Araujo N.S."/>
            <person name="Arias M.C."/>
        </authorList>
    </citation>
    <scope>NUCLEOTIDE SEQUENCE</scope>
    <source>
        <strain evidence="1">USP_2M_L1-L4_2017</strain>
        <tissue evidence="1">Whole body</tissue>
    </source>
</reference>